<organism evidence="1 2">
    <name type="scientific">Musa balbisiana</name>
    <name type="common">Banana</name>
    <dbReference type="NCBI Taxonomy" id="52838"/>
    <lineage>
        <taxon>Eukaryota</taxon>
        <taxon>Viridiplantae</taxon>
        <taxon>Streptophyta</taxon>
        <taxon>Embryophyta</taxon>
        <taxon>Tracheophyta</taxon>
        <taxon>Spermatophyta</taxon>
        <taxon>Magnoliopsida</taxon>
        <taxon>Liliopsida</taxon>
        <taxon>Zingiberales</taxon>
        <taxon>Musaceae</taxon>
        <taxon>Musa</taxon>
    </lineage>
</organism>
<keyword evidence="2" id="KW-1185">Reference proteome</keyword>
<evidence type="ECO:0000313" key="1">
    <source>
        <dbReference type="EMBL" id="THU61913.1"/>
    </source>
</evidence>
<accession>A0A4S8JIM6</accession>
<comment type="caution">
    <text evidence="1">The sequence shown here is derived from an EMBL/GenBank/DDBJ whole genome shotgun (WGS) entry which is preliminary data.</text>
</comment>
<dbReference type="Proteomes" id="UP000317650">
    <property type="component" value="Chromosome 7"/>
</dbReference>
<sequence>MISSASPVASPHAAGQVAILFAAGRAAILSAGSRRPRRLPSDLSASSRRLHRHSIRLTPLACGSSLRSCHSSVVFISIDDTHCL</sequence>
<dbReference type="EMBL" id="PYDT01000005">
    <property type="protein sequence ID" value="THU61913.1"/>
    <property type="molecule type" value="Genomic_DNA"/>
</dbReference>
<gene>
    <name evidence="1" type="ORF">C4D60_Mb07t28250</name>
</gene>
<dbReference type="AlphaFoldDB" id="A0A4S8JIM6"/>
<proteinExistence type="predicted"/>
<protein>
    <submittedName>
        <fullName evidence="1">Uncharacterized protein</fullName>
    </submittedName>
</protein>
<evidence type="ECO:0000313" key="2">
    <source>
        <dbReference type="Proteomes" id="UP000317650"/>
    </source>
</evidence>
<name>A0A4S8JIM6_MUSBA</name>
<reference evidence="1 2" key="1">
    <citation type="journal article" date="2019" name="Nat. Plants">
        <title>Genome sequencing of Musa balbisiana reveals subgenome evolution and function divergence in polyploid bananas.</title>
        <authorList>
            <person name="Yao X."/>
        </authorList>
    </citation>
    <scope>NUCLEOTIDE SEQUENCE [LARGE SCALE GENOMIC DNA]</scope>
    <source>
        <strain evidence="2">cv. DH-PKW</strain>
        <tissue evidence="1">Leaves</tissue>
    </source>
</reference>